<comment type="caution">
    <text evidence="3">The sequence shown here is derived from an EMBL/GenBank/DDBJ whole genome shotgun (WGS) entry which is preliminary data.</text>
</comment>
<evidence type="ECO:0000313" key="3">
    <source>
        <dbReference type="EMBL" id="GFX98072.1"/>
    </source>
</evidence>
<name>A0A8X6V7S9_TRICX</name>
<reference evidence="3" key="1">
    <citation type="submission" date="2020-08" db="EMBL/GenBank/DDBJ databases">
        <title>Multicomponent nature underlies the extraordinary mechanical properties of spider dragline silk.</title>
        <authorList>
            <person name="Kono N."/>
            <person name="Nakamura H."/>
            <person name="Mori M."/>
            <person name="Yoshida Y."/>
            <person name="Ohtoshi R."/>
            <person name="Malay A.D."/>
            <person name="Moran D.A.P."/>
            <person name="Tomita M."/>
            <person name="Numata K."/>
            <person name="Arakawa K."/>
        </authorList>
    </citation>
    <scope>NUCLEOTIDE SEQUENCE</scope>
</reference>
<accession>A0A8X6V7S9</accession>
<dbReference type="Gene3D" id="3.30.70.270">
    <property type="match status" value="1"/>
</dbReference>
<dbReference type="InterPro" id="IPR050951">
    <property type="entry name" value="Retrovirus_Pol_polyprotein"/>
</dbReference>
<evidence type="ECO:0000313" key="4">
    <source>
        <dbReference type="Proteomes" id="UP000887159"/>
    </source>
</evidence>
<proteinExistence type="predicted"/>
<dbReference type="EMBL" id="BMAU01021201">
    <property type="protein sequence ID" value="GFX98072.1"/>
    <property type="molecule type" value="Genomic_DNA"/>
</dbReference>
<sequence>MFNFYRCFIPKAEHILAPIVQFLEGHTNQKKSHSSVRKSSESLKWNENAEKAFLAAKNAIVEDLISQYSTDIRHVQGSENTVSDALSRIEIDSNTKSPILNFKKFALAQKNDPDLQKILQTDGSSLKFELKQYQTPDCNLLCDISTGVPRPFVPTSFRRALFNHLLNLSYPGIAASTKLICSRYVWPGMKCQIKKWVRCWESCQKSKIQRHTKTPLGTFSVSVSLQIQSHSHRYCRSLATILRSSLATYDNRPLLQMARSNPNSRHARENHLPRNFRHVDLSFWLPICNHLGSRSPDAFINVR</sequence>
<dbReference type="EC" id="2.7.7.49" evidence="1"/>
<evidence type="ECO:0000256" key="1">
    <source>
        <dbReference type="ARBA" id="ARBA00012493"/>
    </source>
</evidence>
<dbReference type="InterPro" id="IPR043128">
    <property type="entry name" value="Rev_trsase/Diguanyl_cyclase"/>
</dbReference>
<protein>
    <recommendedName>
        <fullName evidence="1">RNA-directed DNA polymerase</fullName>
        <ecNumber evidence="1">2.7.7.49</ecNumber>
    </recommendedName>
</protein>
<organism evidence="3 4">
    <name type="scientific">Trichonephila clavipes</name>
    <name type="common">Golden silk orbweaver</name>
    <name type="synonym">Nephila clavipes</name>
    <dbReference type="NCBI Taxonomy" id="2585209"/>
    <lineage>
        <taxon>Eukaryota</taxon>
        <taxon>Metazoa</taxon>
        <taxon>Ecdysozoa</taxon>
        <taxon>Arthropoda</taxon>
        <taxon>Chelicerata</taxon>
        <taxon>Arachnida</taxon>
        <taxon>Araneae</taxon>
        <taxon>Araneomorphae</taxon>
        <taxon>Entelegynae</taxon>
        <taxon>Araneoidea</taxon>
        <taxon>Nephilidae</taxon>
        <taxon>Trichonephila</taxon>
    </lineage>
</organism>
<dbReference type="AlphaFoldDB" id="A0A8X6V7S9"/>
<dbReference type="Gene3D" id="1.10.340.70">
    <property type="match status" value="1"/>
</dbReference>
<dbReference type="PANTHER" id="PTHR37984">
    <property type="entry name" value="PROTEIN CBG26694"/>
    <property type="match status" value="1"/>
</dbReference>
<dbReference type="InterPro" id="IPR041588">
    <property type="entry name" value="Integrase_H2C2"/>
</dbReference>
<dbReference type="GO" id="GO:0003964">
    <property type="term" value="F:RNA-directed DNA polymerase activity"/>
    <property type="evidence" value="ECO:0007669"/>
    <property type="project" value="UniProtKB-EC"/>
</dbReference>
<dbReference type="Proteomes" id="UP000887159">
    <property type="component" value="Unassembled WGS sequence"/>
</dbReference>
<dbReference type="Pfam" id="PF17921">
    <property type="entry name" value="Integrase_H2C2"/>
    <property type="match status" value="1"/>
</dbReference>
<feature type="domain" description="Integrase zinc-binding" evidence="2">
    <location>
        <begin position="153"/>
        <end position="208"/>
    </location>
</feature>
<gene>
    <name evidence="3" type="primary">pol_2657</name>
    <name evidence="3" type="ORF">TNCV_4907211</name>
</gene>
<dbReference type="PANTHER" id="PTHR37984:SF5">
    <property type="entry name" value="PROTEIN NYNRIN-LIKE"/>
    <property type="match status" value="1"/>
</dbReference>
<keyword evidence="4" id="KW-1185">Reference proteome</keyword>
<evidence type="ECO:0000259" key="2">
    <source>
        <dbReference type="Pfam" id="PF17921"/>
    </source>
</evidence>